<keyword evidence="3" id="KW-1185">Reference proteome</keyword>
<evidence type="ECO:0000313" key="2">
    <source>
        <dbReference type="EMBL" id="TCD62657.1"/>
    </source>
</evidence>
<feature type="compositionally biased region" description="Low complexity" evidence="1">
    <location>
        <begin position="158"/>
        <end position="169"/>
    </location>
</feature>
<feature type="compositionally biased region" description="Low complexity" evidence="1">
    <location>
        <begin position="264"/>
        <end position="273"/>
    </location>
</feature>
<sequence>MSQRYPAGLSPTAPFYTGMPISEGHYSPGGGRGLDDSPAIGSVSGHSHFGSPDGRGDPEEMMQDTSSPSHLDLLGAAGFGASVSATVLQPPPRPQRAPARTRSSSASKYSLPGLEPSAWLGGQEGSLVDMTGNSTSPMDGSPLATPAPVASRSFVPYSSSDGNLGSLLGTPLLPASGSSEEHQQLMGSSTALYAALNAGASKSSVQYAGSSGHEHTSGSGGGSSSGHGRPGSSGGPGSSSQGHGAGSSGSHGAKRQSWGDGRRSPGPSSLLPSYVQPPPTAYKRRKAKDGGESDSEEREGFRERSRSFLGRPLKWRVRGGRPSSASFSGQSPALSPMTSNKPRRGSTSLVTTPTGSAFPDSPFGVLPTVLTPSPPASPPSFTTASTSLQRHQTTQFAIPEDRVPSLDVPGWPGLGPLHGGTPALPSPALTERSAHGAPEGLLDPRLGFKVGVPTGMASSAALSFRDDMDYSRPIGGLVNNRMHSSTTIRSHDSHEGLPSSPALSRRHSIDSFTTEHIGARSADDHV</sequence>
<dbReference type="STRING" id="92696.A0A4V2MVI2"/>
<dbReference type="EMBL" id="RWJN01000354">
    <property type="protein sequence ID" value="TCD62657.1"/>
    <property type="molecule type" value="Genomic_DNA"/>
</dbReference>
<dbReference type="AlphaFoldDB" id="A0A4V2MVI2"/>
<protein>
    <submittedName>
        <fullName evidence="2">Uncharacterized protein</fullName>
    </submittedName>
</protein>
<feature type="compositionally biased region" description="Basic and acidic residues" evidence="1">
    <location>
        <begin position="517"/>
        <end position="526"/>
    </location>
</feature>
<feature type="region of interest" description="Disordered" evidence="1">
    <location>
        <begin position="202"/>
        <end position="361"/>
    </location>
</feature>
<proteinExistence type="predicted"/>
<dbReference type="Proteomes" id="UP000292702">
    <property type="component" value="Unassembled WGS sequence"/>
</dbReference>
<name>A0A4V2MVI2_9APHY</name>
<feature type="compositionally biased region" description="Polar residues" evidence="1">
    <location>
        <begin position="323"/>
        <end position="355"/>
    </location>
</feature>
<dbReference type="OrthoDB" id="3039272at2759"/>
<feature type="region of interest" description="Disordered" evidence="1">
    <location>
        <begin position="1"/>
        <end position="186"/>
    </location>
</feature>
<comment type="caution">
    <text evidence="2">The sequence shown here is derived from an EMBL/GenBank/DDBJ whole genome shotgun (WGS) entry which is preliminary data.</text>
</comment>
<accession>A0A4V2MVI2</accession>
<organism evidence="2 3">
    <name type="scientific">Steccherinum ochraceum</name>
    <dbReference type="NCBI Taxonomy" id="92696"/>
    <lineage>
        <taxon>Eukaryota</taxon>
        <taxon>Fungi</taxon>
        <taxon>Dikarya</taxon>
        <taxon>Basidiomycota</taxon>
        <taxon>Agaricomycotina</taxon>
        <taxon>Agaricomycetes</taxon>
        <taxon>Polyporales</taxon>
        <taxon>Steccherinaceae</taxon>
        <taxon>Steccherinum</taxon>
    </lineage>
</organism>
<gene>
    <name evidence="2" type="ORF">EIP91_006579</name>
</gene>
<feature type="compositionally biased region" description="Low complexity" evidence="1">
    <location>
        <begin position="96"/>
        <end position="107"/>
    </location>
</feature>
<reference evidence="2 3" key="1">
    <citation type="submission" date="2018-11" db="EMBL/GenBank/DDBJ databases">
        <title>Genome assembly of Steccherinum ochraceum LE-BIN_3174, the white-rot fungus of the Steccherinaceae family (The Residual Polyporoid clade, Polyporales, Basidiomycota).</title>
        <authorList>
            <person name="Fedorova T.V."/>
            <person name="Glazunova O.A."/>
            <person name="Landesman E.O."/>
            <person name="Moiseenko K.V."/>
            <person name="Psurtseva N.V."/>
            <person name="Savinova O.S."/>
            <person name="Shakhova N.V."/>
            <person name="Tyazhelova T.V."/>
            <person name="Vasina D.V."/>
        </authorList>
    </citation>
    <scope>NUCLEOTIDE SEQUENCE [LARGE SCALE GENOMIC DNA]</scope>
    <source>
        <strain evidence="2 3">LE-BIN_3174</strain>
    </source>
</reference>
<evidence type="ECO:0000256" key="1">
    <source>
        <dbReference type="SAM" id="MobiDB-lite"/>
    </source>
</evidence>
<feature type="region of interest" description="Disordered" evidence="1">
    <location>
        <begin position="485"/>
        <end position="526"/>
    </location>
</feature>
<feature type="compositionally biased region" description="Gly residues" evidence="1">
    <location>
        <begin position="218"/>
        <end position="249"/>
    </location>
</feature>
<evidence type="ECO:0000313" key="3">
    <source>
        <dbReference type="Proteomes" id="UP000292702"/>
    </source>
</evidence>